<dbReference type="InterPro" id="IPR016112">
    <property type="entry name" value="VP_dsDNA_II"/>
</dbReference>
<dbReference type="GO" id="GO:0019028">
    <property type="term" value="C:viral capsid"/>
    <property type="evidence" value="ECO:0007669"/>
    <property type="project" value="UniProtKB-KW"/>
</dbReference>
<organism evidence="6">
    <name type="scientific">Faunusvirus sp</name>
    <dbReference type="NCBI Taxonomy" id="2487766"/>
    <lineage>
        <taxon>Viruses</taxon>
        <taxon>Varidnaviria</taxon>
        <taxon>Bamfordvirae</taxon>
        <taxon>Nucleocytoviricota</taxon>
        <taxon>Megaviricetes</taxon>
        <taxon>Imitervirales</taxon>
        <taxon>Mimiviridae</taxon>
    </lineage>
</organism>
<proteinExistence type="predicted"/>
<evidence type="ECO:0000313" key="6">
    <source>
        <dbReference type="EMBL" id="AYV79601.1"/>
    </source>
</evidence>
<dbReference type="Pfam" id="PF16903">
    <property type="entry name" value="Capsid_N"/>
    <property type="match status" value="2"/>
</dbReference>
<dbReference type="Gene3D" id="2.70.9.10">
    <property type="entry name" value="Adenovirus Type 2 Hexon, domain 4"/>
    <property type="match status" value="1"/>
</dbReference>
<dbReference type="EMBL" id="MK072158">
    <property type="protein sequence ID" value="AYV79601.1"/>
    <property type="molecule type" value="Genomic_DNA"/>
</dbReference>
<evidence type="ECO:0000256" key="3">
    <source>
        <dbReference type="ARBA" id="ARBA00022844"/>
    </source>
</evidence>
<dbReference type="InterPro" id="IPR007542">
    <property type="entry name" value="MCP_C"/>
</dbReference>
<accession>A0A3G5A008</accession>
<comment type="subcellular location">
    <subcellularLocation>
        <location evidence="1">Virion</location>
    </subcellularLocation>
</comment>
<evidence type="ECO:0000256" key="1">
    <source>
        <dbReference type="ARBA" id="ARBA00004328"/>
    </source>
</evidence>
<keyword evidence="3" id="KW-0946">Virion</keyword>
<evidence type="ECO:0000259" key="4">
    <source>
        <dbReference type="Pfam" id="PF04451"/>
    </source>
</evidence>
<name>A0A3G5A008_9VIRU</name>
<reference evidence="6" key="1">
    <citation type="submission" date="2018-10" db="EMBL/GenBank/DDBJ databases">
        <title>Hidden diversity of soil giant viruses.</title>
        <authorList>
            <person name="Schulz F."/>
            <person name="Alteio L."/>
            <person name="Goudeau D."/>
            <person name="Ryan E.M."/>
            <person name="Malmstrom R.R."/>
            <person name="Blanchard J."/>
            <person name="Woyke T."/>
        </authorList>
    </citation>
    <scope>NUCLEOTIDE SEQUENCE</scope>
    <source>
        <strain evidence="6">FNV1</strain>
    </source>
</reference>
<dbReference type="Gene3D" id="2.70.9.20">
    <property type="entry name" value="Major capsid protein Vp54"/>
    <property type="match status" value="1"/>
</dbReference>
<evidence type="ECO:0000256" key="2">
    <source>
        <dbReference type="ARBA" id="ARBA00022561"/>
    </source>
</evidence>
<dbReference type="Pfam" id="PF04451">
    <property type="entry name" value="Capsid_NCLDV"/>
    <property type="match status" value="1"/>
</dbReference>
<dbReference type="InterPro" id="IPR038519">
    <property type="entry name" value="MCP_C_sf"/>
</dbReference>
<dbReference type="SUPFAM" id="SSF49749">
    <property type="entry name" value="Group II dsDNA viruses VP"/>
    <property type="match status" value="3"/>
</dbReference>
<protein>
    <submittedName>
        <fullName evidence="6">NCLDV major capsid protein</fullName>
    </submittedName>
</protein>
<sequence>MPGGLIQLASYGAQDIFLTGNPEITFFKIVYRRHTNFSIESIEESFEGIVNFGETLHCTLSNPGDLVYRMYLRVELPEINLIRPLDQTAIATATTAYNTAVTNYTNLQTYAGFILGAYNLIQTELLPVNANPANIAAEVNFYFNAEIDIVAFNNISLLIASLIVNSTNINQIITDISNNNSLSTSQKLNAMRAQSLSIYNYLQSNNNSLYALVLTAQNTLNDLSNTNYNFAWIDRIGHFIYDNIELQIAGQRIDQHFSDWINIWYELTNNFKMQSTYNKMIGDIPALTTYNRATKPLTVLNIPLYFSFCRNNTLALPVVAMRYCDVQIVVKLNPVEHCVITDYNNSGNTLTNILELNNISLFVDYVFLDNEERRKFAQSVHEYLFEQVQVNTFTGIQTQSFTCPVRFFYPCKEIIWFVKKAKTVNIYNLSTDPLFGVYSTNTDGTNNPIKSANIQINGVDRFNVISGNYFNYVQPYENWSNTPADGINVYTFALYPEEHQPSGTCNFTRINYTALNTVVTDAFMATLSGSDTYDITVYAVNYNILRIMGGLAGTAFSL</sequence>
<gene>
    <name evidence="6" type="ORF">Faunusvirus27_2</name>
</gene>
<feature type="domain" description="Major capsid protein N-terminal" evidence="5">
    <location>
        <begin position="25"/>
        <end position="82"/>
    </location>
</feature>
<feature type="domain" description="Major capsid protein N-terminal" evidence="5">
    <location>
        <begin position="220"/>
        <end position="369"/>
    </location>
</feature>
<feature type="domain" description="Major capsid protein C-terminal" evidence="4">
    <location>
        <begin position="372"/>
        <end position="553"/>
    </location>
</feature>
<dbReference type="GO" id="GO:0005198">
    <property type="term" value="F:structural molecule activity"/>
    <property type="evidence" value="ECO:0007669"/>
    <property type="project" value="InterPro"/>
</dbReference>
<keyword evidence="2" id="KW-0167">Capsid protein</keyword>
<dbReference type="InterPro" id="IPR031654">
    <property type="entry name" value="Capsid_N"/>
</dbReference>
<evidence type="ECO:0000259" key="5">
    <source>
        <dbReference type="Pfam" id="PF16903"/>
    </source>
</evidence>